<dbReference type="InterPro" id="IPR003029">
    <property type="entry name" value="S1_domain"/>
</dbReference>
<dbReference type="PANTHER" id="PTHR10724">
    <property type="entry name" value="30S RIBOSOMAL PROTEIN S1"/>
    <property type="match status" value="1"/>
</dbReference>
<dbReference type="GO" id="GO:0003735">
    <property type="term" value="F:structural constituent of ribosome"/>
    <property type="evidence" value="ECO:0007669"/>
    <property type="project" value="TreeGrafter"/>
</dbReference>
<evidence type="ECO:0000313" key="4">
    <source>
        <dbReference type="Proteomes" id="UP000199668"/>
    </source>
</evidence>
<protein>
    <submittedName>
        <fullName evidence="3">General stress protein 13</fullName>
    </submittedName>
</protein>
<organism evidence="3 4">
    <name type="scientific">Salibacterium qingdaonense</name>
    <dbReference type="NCBI Taxonomy" id="266892"/>
    <lineage>
        <taxon>Bacteria</taxon>
        <taxon>Bacillati</taxon>
        <taxon>Bacillota</taxon>
        <taxon>Bacilli</taxon>
        <taxon>Bacillales</taxon>
        <taxon>Bacillaceae</taxon>
    </lineage>
</organism>
<feature type="region of interest" description="Disordered" evidence="1">
    <location>
        <begin position="73"/>
        <end position="117"/>
    </location>
</feature>
<feature type="compositionally biased region" description="Gly residues" evidence="1">
    <location>
        <begin position="93"/>
        <end position="103"/>
    </location>
</feature>
<dbReference type="AlphaFoldDB" id="A0A1I4QCJ5"/>
<dbReference type="PROSITE" id="PS50126">
    <property type="entry name" value="S1"/>
    <property type="match status" value="1"/>
</dbReference>
<dbReference type="NCBIfam" id="NF040579">
    <property type="entry name" value="S1_dom_CvfD"/>
    <property type="match status" value="1"/>
</dbReference>
<reference evidence="3 4" key="1">
    <citation type="submission" date="2016-10" db="EMBL/GenBank/DDBJ databases">
        <authorList>
            <person name="de Groot N.N."/>
        </authorList>
    </citation>
    <scope>NUCLEOTIDE SEQUENCE [LARGE SCALE GENOMIC DNA]</scope>
    <source>
        <strain evidence="3 4">CGMCC 1.6134</strain>
    </source>
</reference>
<dbReference type="Gene3D" id="2.40.50.140">
    <property type="entry name" value="Nucleic acid-binding proteins"/>
    <property type="match status" value="1"/>
</dbReference>
<dbReference type="GO" id="GO:0006412">
    <property type="term" value="P:translation"/>
    <property type="evidence" value="ECO:0007669"/>
    <property type="project" value="TreeGrafter"/>
</dbReference>
<gene>
    <name evidence="3" type="ORF">SAMN04488054_14018</name>
</gene>
<dbReference type="FunFam" id="2.40.50.140:FF:000051">
    <property type="entry name" value="RNA-binding transcriptional accessory protein"/>
    <property type="match status" value="1"/>
</dbReference>
<dbReference type="GO" id="GO:0003729">
    <property type="term" value="F:mRNA binding"/>
    <property type="evidence" value="ECO:0007669"/>
    <property type="project" value="TreeGrafter"/>
</dbReference>
<sequence>MSVEQYEVGSIVEGKVTGIKPFGAFVALDENKQGLVHISEVAHGYVKDINDELSVGDEVKVKIKSVDADSGKISLSIRDTQEAPEKEEKKPSNGGGGPKGGPNKGSQQKNQGFNTLEDKLKDWLKQSNEIQADLNKRIRK</sequence>
<dbReference type="InterPro" id="IPR012340">
    <property type="entry name" value="NA-bd_OB-fold"/>
</dbReference>
<feature type="compositionally biased region" description="Basic and acidic residues" evidence="1">
    <location>
        <begin position="79"/>
        <end position="91"/>
    </location>
</feature>
<accession>A0A1I4QCJ5</accession>
<dbReference type="Proteomes" id="UP000199668">
    <property type="component" value="Unassembled WGS sequence"/>
</dbReference>
<dbReference type="EMBL" id="FOTY01000040">
    <property type="protein sequence ID" value="SFM37821.1"/>
    <property type="molecule type" value="Genomic_DNA"/>
</dbReference>
<keyword evidence="4" id="KW-1185">Reference proteome</keyword>
<evidence type="ECO:0000313" key="3">
    <source>
        <dbReference type="EMBL" id="SFM37821.1"/>
    </source>
</evidence>
<proteinExistence type="predicted"/>
<dbReference type="SUPFAM" id="SSF50249">
    <property type="entry name" value="Nucleic acid-binding proteins"/>
    <property type="match status" value="1"/>
</dbReference>
<evidence type="ECO:0000259" key="2">
    <source>
        <dbReference type="PROSITE" id="PS50126"/>
    </source>
</evidence>
<feature type="domain" description="S1 motif" evidence="2">
    <location>
        <begin position="9"/>
        <end position="78"/>
    </location>
</feature>
<dbReference type="InterPro" id="IPR050437">
    <property type="entry name" value="Ribos_protein_bS1-like"/>
</dbReference>
<evidence type="ECO:0000256" key="1">
    <source>
        <dbReference type="SAM" id="MobiDB-lite"/>
    </source>
</evidence>
<dbReference type="NCBIfam" id="NF005973">
    <property type="entry name" value="PRK08059.1"/>
    <property type="match status" value="1"/>
</dbReference>
<dbReference type="Pfam" id="PF00575">
    <property type="entry name" value="S1"/>
    <property type="match status" value="1"/>
</dbReference>
<dbReference type="GO" id="GO:0005737">
    <property type="term" value="C:cytoplasm"/>
    <property type="evidence" value="ECO:0007669"/>
    <property type="project" value="UniProtKB-ARBA"/>
</dbReference>
<name>A0A1I4QCJ5_9BACI</name>
<dbReference type="OrthoDB" id="9810507at2"/>
<dbReference type="SMART" id="SM00316">
    <property type="entry name" value="S1"/>
    <property type="match status" value="1"/>
</dbReference>
<dbReference type="RefSeq" id="WP_090928551.1">
    <property type="nucleotide sequence ID" value="NZ_FOTY01000040.1"/>
</dbReference>
<dbReference type="STRING" id="266892.SAMN04488054_14018"/>